<sequence>NLQGVNHGIWFPTNQWSTKKTTTAAVVGGSGTPIPSVGYSNAMFKITSQNIDIAWKWNNLKDKSNKKSVTCDFCLKTSTGGIIRAKRHQLGIRRDVGACRKILEDIRLESKASFKQKKAQNEIYMEGVQEDEDEENEVEEIVRIKSGKRPTTSSMNEISSNVARPNSFKLMIEAARNYGPHLKSPSYHELRVPFLKKEFQYTKDMLKGYEEERMKYGCSIMSYG</sequence>
<accession>A0A371G6Y4</accession>
<proteinExistence type="predicted"/>
<dbReference type="Proteomes" id="UP000257109">
    <property type="component" value="Unassembled WGS sequence"/>
</dbReference>
<dbReference type="PANTHER" id="PTHR32166:SF74">
    <property type="entry name" value="OS05G0256350 PROTEIN"/>
    <property type="match status" value="1"/>
</dbReference>
<evidence type="ECO:0000313" key="2">
    <source>
        <dbReference type="Proteomes" id="UP000257109"/>
    </source>
</evidence>
<dbReference type="EMBL" id="QJKJ01006554">
    <property type="protein sequence ID" value="RDX86294.1"/>
    <property type="molecule type" value="Genomic_DNA"/>
</dbReference>
<gene>
    <name evidence="1" type="ORF">CR513_32391</name>
</gene>
<name>A0A371G6Y4_MUCPR</name>
<evidence type="ECO:0000313" key="1">
    <source>
        <dbReference type="EMBL" id="RDX86294.1"/>
    </source>
</evidence>
<protein>
    <recommendedName>
        <fullName evidence="3">BED-type domain-containing protein</fullName>
    </recommendedName>
</protein>
<organism evidence="1 2">
    <name type="scientific">Mucuna pruriens</name>
    <name type="common">Velvet bean</name>
    <name type="synonym">Dolichos pruriens</name>
    <dbReference type="NCBI Taxonomy" id="157652"/>
    <lineage>
        <taxon>Eukaryota</taxon>
        <taxon>Viridiplantae</taxon>
        <taxon>Streptophyta</taxon>
        <taxon>Embryophyta</taxon>
        <taxon>Tracheophyta</taxon>
        <taxon>Spermatophyta</taxon>
        <taxon>Magnoliopsida</taxon>
        <taxon>eudicotyledons</taxon>
        <taxon>Gunneridae</taxon>
        <taxon>Pentapetalae</taxon>
        <taxon>rosids</taxon>
        <taxon>fabids</taxon>
        <taxon>Fabales</taxon>
        <taxon>Fabaceae</taxon>
        <taxon>Papilionoideae</taxon>
        <taxon>50 kb inversion clade</taxon>
        <taxon>NPAAA clade</taxon>
        <taxon>indigoferoid/millettioid clade</taxon>
        <taxon>Phaseoleae</taxon>
        <taxon>Mucuna</taxon>
    </lineage>
</organism>
<dbReference type="AlphaFoldDB" id="A0A371G6Y4"/>
<evidence type="ECO:0008006" key="3">
    <source>
        <dbReference type="Google" id="ProtNLM"/>
    </source>
</evidence>
<dbReference type="OrthoDB" id="1427999at2759"/>
<reference evidence="1" key="1">
    <citation type="submission" date="2018-05" db="EMBL/GenBank/DDBJ databases">
        <title>Draft genome of Mucuna pruriens seed.</title>
        <authorList>
            <person name="Nnadi N.E."/>
            <person name="Vos R."/>
            <person name="Hasami M.H."/>
            <person name="Devisetty U.K."/>
            <person name="Aguiy J.C."/>
        </authorList>
    </citation>
    <scope>NUCLEOTIDE SEQUENCE [LARGE SCALE GENOMIC DNA]</scope>
    <source>
        <strain evidence="1">JCA_2017</strain>
    </source>
</reference>
<feature type="non-terminal residue" evidence="1">
    <location>
        <position position="224"/>
    </location>
</feature>
<feature type="non-terminal residue" evidence="1">
    <location>
        <position position="1"/>
    </location>
</feature>
<dbReference type="PANTHER" id="PTHR32166">
    <property type="entry name" value="OSJNBA0013A04.12 PROTEIN"/>
    <property type="match status" value="1"/>
</dbReference>
<comment type="caution">
    <text evidence="1">The sequence shown here is derived from an EMBL/GenBank/DDBJ whole genome shotgun (WGS) entry which is preliminary data.</text>
</comment>
<keyword evidence="2" id="KW-1185">Reference proteome</keyword>